<protein>
    <submittedName>
        <fullName evidence="1">Uncharacterized protein</fullName>
    </submittedName>
</protein>
<feature type="non-terminal residue" evidence="1">
    <location>
        <position position="1"/>
    </location>
</feature>
<gene>
    <name evidence="1" type="ORF">AMELA_G00157620</name>
</gene>
<reference evidence="1 2" key="1">
    <citation type="submission" date="2020-02" db="EMBL/GenBank/DDBJ databases">
        <title>A chromosome-scale genome assembly of the black bullhead catfish (Ameiurus melas).</title>
        <authorList>
            <person name="Wen M."/>
            <person name="Zham M."/>
            <person name="Cabau C."/>
            <person name="Klopp C."/>
            <person name="Donnadieu C."/>
            <person name="Roques C."/>
            <person name="Bouchez O."/>
            <person name="Lampietro C."/>
            <person name="Jouanno E."/>
            <person name="Herpin A."/>
            <person name="Louis A."/>
            <person name="Berthelot C."/>
            <person name="Parey E."/>
            <person name="Roest-Crollius H."/>
            <person name="Braasch I."/>
            <person name="Postlethwait J."/>
            <person name="Robinson-Rechavi M."/>
            <person name="Echchiki A."/>
            <person name="Begum T."/>
            <person name="Montfort J."/>
            <person name="Schartl M."/>
            <person name="Bobe J."/>
            <person name="Guiguen Y."/>
        </authorList>
    </citation>
    <scope>NUCLEOTIDE SEQUENCE [LARGE SCALE GENOMIC DNA]</scope>
    <source>
        <strain evidence="1">M_S1</strain>
        <tissue evidence="1">Blood</tissue>
    </source>
</reference>
<keyword evidence="2" id="KW-1185">Reference proteome</keyword>
<evidence type="ECO:0000313" key="1">
    <source>
        <dbReference type="EMBL" id="KAF4081107.1"/>
    </source>
</evidence>
<organism evidence="1 2">
    <name type="scientific">Ameiurus melas</name>
    <name type="common">Black bullhead</name>
    <name type="synonym">Silurus melas</name>
    <dbReference type="NCBI Taxonomy" id="219545"/>
    <lineage>
        <taxon>Eukaryota</taxon>
        <taxon>Metazoa</taxon>
        <taxon>Chordata</taxon>
        <taxon>Craniata</taxon>
        <taxon>Vertebrata</taxon>
        <taxon>Euteleostomi</taxon>
        <taxon>Actinopterygii</taxon>
        <taxon>Neopterygii</taxon>
        <taxon>Teleostei</taxon>
        <taxon>Ostariophysi</taxon>
        <taxon>Siluriformes</taxon>
        <taxon>Ictaluridae</taxon>
        <taxon>Ameiurus</taxon>
    </lineage>
</organism>
<proteinExistence type="predicted"/>
<evidence type="ECO:0000313" key="2">
    <source>
        <dbReference type="Proteomes" id="UP000593565"/>
    </source>
</evidence>
<dbReference type="EMBL" id="JAAGNN010000013">
    <property type="protein sequence ID" value="KAF4081107.1"/>
    <property type="molecule type" value="Genomic_DNA"/>
</dbReference>
<comment type="caution">
    <text evidence="1">The sequence shown here is derived from an EMBL/GenBank/DDBJ whole genome shotgun (WGS) entry which is preliminary data.</text>
</comment>
<dbReference type="Proteomes" id="UP000593565">
    <property type="component" value="Unassembled WGS sequence"/>
</dbReference>
<sequence>MSGLQNLRSVIEHDWSREIRTDELLAGAKMTANDCTLTQQGLLRRNGLCTRSPPAMFIKDYAMSHRQEGESVVGAKTISHPPSPIMALLQPTCSSEDIASSPARLKNSPLFNNFALNATIPFCSAEDVTQHSCSAEDVALPSCSAEDVAQPSCSGEDVTLFSCSAMDVDQPSCSAVDVALPSCSAVDVALPSCSAEVVALPSCSAEVVALPSCSAEVVALPS</sequence>
<name>A0A7J6AGG2_AMEME</name>
<accession>A0A7J6AGG2</accession>
<dbReference type="AlphaFoldDB" id="A0A7J6AGG2"/>